<dbReference type="Proteomes" id="UP000027456">
    <property type="component" value="Unassembled WGS sequence"/>
</dbReference>
<comment type="caution">
    <text evidence="1">The sequence shown here is derived from an EMBL/GenBank/DDBJ whole genome shotgun (WGS) entry which is preliminary data.</text>
</comment>
<accession>A0A074RXX4</accession>
<dbReference type="AlphaFoldDB" id="A0A074RXX4"/>
<evidence type="ECO:0000313" key="2">
    <source>
        <dbReference type="Proteomes" id="UP000027456"/>
    </source>
</evidence>
<dbReference type="HOGENOM" id="CLU_1031148_0_0_1"/>
<gene>
    <name evidence="1" type="ORF">V565_055210</name>
</gene>
<proteinExistence type="predicted"/>
<dbReference type="OrthoDB" id="3253465at2759"/>
<sequence>MTTRIIFFIRLVNPVYVYQELKSKFEANGNKYICERCILWDHLKPPKTPDSFKTMFNFTRHMTEMHTPWADLRIQMLTSDPEELKCPSDVCTYTASAVNDVFDHCLEACPERDLFHKVNLACTVTRNRDDDAARNARKRARALVDGIELAERSLETMEIIATSSDDDLMQLADKVQFDTKHLQYRIPLIREMVRLGLSILEANQNVIKNPYALESLESMGKDLITADDERWIEEQMDAIDLDIITTEPNWALDDLDHVSLASSSGSSRDA</sequence>
<protein>
    <submittedName>
        <fullName evidence="1">Uncharacterized protein</fullName>
    </submittedName>
</protein>
<organism evidence="1 2">
    <name type="scientific">Rhizoctonia solani 123E</name>
    <dbReference type="NCBI Taxonomy" id="1423351"/>
    <lineage>
        <taxon>Eukaryota</taxon>
        <taxon>Fungi</taxon>
        <taxon>Dikarya</taxon>
        <taxon>Basidiomycota</taxon>
        <taxon>Agaricomycotina</taxon>
        <taxon>Agaricomycetes</taxon>
        <taxon>Cantharellales</taxon>
        <taxon>Ceratobasidiaceae</taxon>
        <taxon>Rhizoctonia</taxon>
    </lineage>
</organism>
<evidence type="ECO:0000313" key="1">
    <source>
        <dbReference type="EMBL" id="KEP51809.1"/>
    </source>
</evidence>
<name>A0A074RXX4_9AGAM</name>
<keyword evidence="2" id="KW-1185">Reference proteome</keyword>
<reference evidence="1 2" key="1">
    <citation type="submission" date="2013-12" db="EMBL/GenBank/DDBJ databases">
        <authorList>
            <person name="Cubeta M."/>
            <person name="Pakala S."/>
            <person name="Fedorova N."/>
            <person name="Thomas E."/>
            <person name="Dean R."/>
            <person name="Jabaji S."/>
            <person name="Neate S."/>
            <person name="Toda T."/>
            <person name="Tavantzis S."/>
            <person name="Vilgalys R."/>
            <person name="Bharathan N."/>
            <person name="Pakala S."/>
            <person name="Losada L.S."/>
            <person name="Zafar N."/>
            <person name="Nierman W."/>
        </authorList>
    </citation>
    <scope>NUCLEOTIDE SEQUENCE [LARGE SCALE GENOMIC DNA]</scope>
    <source>
        <strain evidence="1 2">123E</strain>
    </source>
</reference>
<dbReference type="EMBL" id="AZST01000142">
    <property type="protein sequence ID" value="KEP51809.1"/>
    <property type="molecule type" value="Genomic_DNA"/>
</dbReference>